<dbReference type="PROSITE" id="PS00455">
    <property type="entry name" value="AMP_BINDING"/>
    <property type="match status" value="1"/>
</dbReference>
<comment type="caution">
    <text evidence="3">The sequence shown here is derived from an EMBL/GenBank/DDBJ whole genome shotgun (WGS) entry which is preliminary data.</text>
</comment>
<organism evidence="3 4">
    <name type="scientific">Kibdelosporangium philippinense</name>
    <dbReference type="NCBI Taxonomy" id="211113"/>
    <lineage>
        <taxon>Bacteria</taxon>
        <taxon>Bacillati</taxon>
        <taxon>Actinomycetota</taxon>
        <taxon>Actinomycetes</taxon>
        <taxon>Pseudonocardiales</taxon>
        <taxon>Pseudonocardiaceae</taxon>
        <taxon>Kibdelosporangium</taxon>
    </lineage>
</organism>
<feature type="domain" description="AMP-binding enzyme C-terminal" evidence="2">
    <location>
        <begin position="412"/>
        <end position="487"/>
    </location>
</feature>
<protein>
    <submittedName>
        <fullName evidence="3">AMP-binding protein</fullName>
    </submittedName>
</protein>
<dbReference type="EMBL" id="JAJVCN010000001">
    <property type="protein sequence ID" value="MCE7002367.1"/>
    <property type="molecule type" value="Genomic_DNA"/>
</dbReference>
<dbReference type="InterPro" id="IPR025110">
    <property type="entry name" value="AMP-bd_C"/>
</dbReference>
<dbReference type="RefSeq" id="WP_233723426.1">
    <property type="nucleotide sequence ID" value="NZ_JAJVCN010000001.1"/>
</dbReference>
<evidence type="ECO:0000259" key="1">
    <source>
        <dbReference type="Pfam" id="PF00501"/>
    </source>
</evidence>
<evidence type="ECO:0000313" key="4">
    <source>
        <dbReference type="Proteomes" id="UP001521150"/>
    </source>
</evidence>
<evidence type="ECO:0000259" key="2">
    <source>
        <dbReference type="Pfam" id="PF13193"/>
    </source>
</evidence>
<dbReference type="Gene3D" id="3.40.50.12780">
    <property type="entry name" value="N-terminal domain of ligase-like"/>
    <property type="match status" value="1"/>
</dbReference>
<dbReference type="InterPro" id="IPR045851">
    <property type="entry name" value="AMP-bd_C_sf"/>
</dbReference>
<dbReference type="InterPro" id="IPR042099">
    <property type="entry name" value="ANL_N_sf"/>
</dbReference>
<proteinExistence type="predicted"/>
<name>A0ABS8Z938_9PSEU</name>
<keyword evidence="4" id="KW-1185">Reference proteome</keyword>
<reference evidence="3 4" key="1">
    <citation type="submission" date="2021-12" db="EMBL/GenBank/DDBJ databases">
        <title>Genome sequence of Kibdelosporangium philippinense ATCC 49844.</title>
        <authorList>
            <person name="Fedorov E.A."/>
            <person name="Omeragic M."/>
            <person name="Shalygina K.F."/>
            <person name="Maclea K.S."/>
        </authorList>
    </citation>
    <scope>NUCLEOTIDE SEQUENCE [LARGE SCALE GENOMIC DNA]</scope>
    <source>
        <strain evidence="3 4">ATCC 49844</strain>
    </source>
</reference>
<gene>
    <name evidence="3" type="ORF">LWC34_05905</name>
</gene>
<feature type="domain" description="AMP-dependent synthetase/ligase" evidence="1">
    <location>
        <begin position="21"/>
        <end position="362"/>
    </location>
</feature>
<accession>A0ABS8Z938</accession>
<dbReference type="Gene3D" id="3.30.300.30">
    <property type="match status" value="1"/>
</dbReference>
<dbReference type="InterPro" id="IPR000873">
    <property type="entry name" value="AMP-dep_synth/lig_dom"/>
</dbReference>
<dbReference type="InterPro" id="IPR050237">
    <property type="entry name" value="ATP-dep_AMP-bd_enzyme"/>
</dbReference>
<dbReference type="Pfam" id="PF00501">
    <property type="entry name" value="AMP-binding"/>
    <property type="match status" value="1"/>
</dbReference>
<dbReference type="Proteomes" id="UP001521150">
    <property type="component" value="Unassembled WGS sequence"/>
</dbReference>
<sequence>MKTESSSNNYVGAVLRGIGDDPDRIVIHQADGRTVRAAELIDLIHRTAHVLRDRGVRRGSTVSIMSGNRVEVLTIRYATNLLGARSVSLYEGMSAETLAVIAADVETDILVTDKVDALPKVKDVLTFGPSTAGADLLALVEQAPSTPIPVEPVRADEIWSVRHTGGTTGHPKGILRAFGTYAARWSDAANPAEPPVFLACTTLAHVAGTETDRALGQGGSVVLHPRFDPVKALADIERHRVTDSALMPPLLYQLTDQMLREPVDTSSLRNVAYGGCASSPDRIAQAVAVFGAVFTQVYGQLEAGFISALSPEDHLRYELLGTAGRALPGVEIRILAEDGSEVKQGESGEICVRTPSASAGYLNNPELSAQVWRDGLVHTGDVGFLDEEAYLHINGRVRDMVIVLGGHVYPTEVEDVLLSHPAVAAAAVFGVRDADSMEQVEAALVLRPGATIDLDAVRSLVTTHMGAQYAPSGITVLDAIPLTDVGKPDKQLLRASWRAGISGGQPVAG</sequence>
<evidence type="ECO:0000313" key="3">
    <source>
        <dbReference type="EMBL" id="MCE7002367.1"/>
    </source>
</evidence>
<dbReference type="InterPro" id="IPR020845">
    <property type="entry name" value="AMP-binding_CS"/>
</dbReference>
<dbReference type="PANTHER" id="PTHR43767">
    <property type="entry name" value="LONG-CHAIN-FATTY-ACID--COA LIGASE"/>
    <property type="match status" value="1"/>
</dbReference>
<dbReference type="Pfam" id="PF13193">
    <property type="entry name" value="AMP-binding_C"/>
    <property type="match status" value="1"/>
</dbReference>
<dbReference type="SUPFAM" id="SSF56801">
    <property type="entry name" value="Acetyl-CoA synthetase-like"/>
    <property type="match status" value="1"/>
</dbReference>
<dbReference type="PANTHER" id="PTHR43767:SF7">
    <property type="entry name" value="MEDIUM_LONG-CHAIN-FATTY-ACID--COA LIGASE FADD8"/>
    <property type="match status" value="1"/>
</dbReference>